<reference evidence="2" key="1">
    <citation type="journal article" date="2019" name="Int. J. Syst. Evol. Microbiol.">
        <title>The Global Catalogue of Microorganisms (GCM) 10K type strain sequencing project: providing services to taxonomists for standard genome sequencing and annotation.</title>
        <authorList>
            <consortium name="The Broad Institute Genomics Platform"/>
            <consortium name="The Broad Institute Genome Sequencing Center for Infectious Disease"/>
            <person name="Wu L."/>
            <person name="Ma J."/>
        </authorList>
    </citation>
    <scope>NUCLEOTIDE SEQUENCE [LARGE SCALE GENOMIC DNA]</scope>
    <source>
        <strain evidence="2">JCM 10083</strain>
    </source>
</reference>
<keyword evidence="2" id="KW-1185">Reference proteome</keyword>
<sequence length="45" mass="5070">MPLEPVWAGRVHAELRLAGDLPATPRQADDLLSMLPKSTRWYGRP</sequence>
<dbReference type="RefSeq" id="WP_343965896.1">
    <property type="nucleotide sequence ID" value="NZ_BAAAGK010000034.1"/>
</dbReference>
<organism evidence="1 2">
    <name type="scientific">Streptosporangium amethystogenes subsp. fukuiense</name>
    <dbReference type="NCBI Taxonomy" id="698418"/>
    <lineage>
        <taxon>Bacteria</taxon>
        <taxon>Bacillati</taxon>
        <taxon>Actinomycetota</taxon>
        <taxon>Actinomycetes</taxon>
        <taxon>Streptosporangiales</taxon>
        <taxon>Streptosporangiaceae</taxon>
        <taxon>Streptosporangium</taxon>
    </lineage>
</organism>
<proteinExistence type="predicted"/>
<comment type="caution">
    <text evidence="1">The sequence shown here is derived from an EMBL/GenBank/DDBJ whole genome shotgun (WGS) entry which is preliminary data.</text>
</comment>
<name>A0ABW2TBF8_9ACTN</name>
<evidence type="ECO:0000313" key="1">
    <source>
        <dbReference type="EMBL" id="MFC7605714.1"/>
    </source>
</evidence>
<protein>
    <submittedName>
        <fullName evidence="1">Uncharacterized protein</fullName>
    </submittedName>
</protein>
<gene>
    <name evidence="1" type="ORF">ACFQVD_36990</name>
</gene>
<dbReference type="EMBL" id="JBHTEE010000001">
    <property type="protein sequence ID" value="MFC7605714.1"/>
    <property type="molecule type" value="Genomic_DNA"/>
</dbReference>
<accession>A0ABW2TBF8</accession>
<dbReference type="Proteomes" id="UP001596514">
    <property type="component" value="Unassembled WGS sequence"/>
</dbReference>
<evidence type="ECO:0000313" key="2">
    <source>
        <dbReference type="Proteomes" id="UP001596514"/>
    </source>
</evidence>